<dbReference type="EMBL" id="KV426503">
    <property type="protein sequence ID" value="KZV80250.1"/>
    <property type="molecule type" value="Genomic_DNA"/>
</dbReference>
<feature type="non-terminal residue" evidence="2">
    <location>
        <position position="1"/>
    </location>
</feature>
<sequence>KYENPSNLFVKSSGALRISLATTNPRKGRRDRGCPDDTSRECRGKVIAQGAASKLANTKQAGKNKKTTNKSQWDCYSC</sequence>
<name>A0A165BBB6_EXIGL</name>
<feature type="region of interest" description="Disordered" evidence="1">
    <location>
        <begin position="53"/>
        <end position="78"/>
    </location>
</feature>
<feature type="region of interest" description="Disordered" evidence="1">
    <location>
        <begin position="19"/>
        <end position="40"/>
    </location>
</feature>
<dbReference type="Proteomes" id="UP000077266">
    <property type="component" value="Unassembled WGS sequence"/>
</dbReference>
<feature type="compositionally biased region" description="Polar residues" evidence="1">
    <location>
        <begin position="69"/>
        <end position="78"/>
    </location>
</feature>
<evidence type="ECO:0000256" key="1">
    <source>
        <dbReference type="SAM" id="MobiDB-lite"/>
    </source>
</evidence>
<evidence type="ECO:0000313" key="3">
    <source>
        <dbReference type="Proteomes" id="UP000077266"/>
    </source>
</evidence>
<gene>
    <name evidence="2" type="ORF">EXIGLDRAFT_733384</name>
</gene>
<dbReference type="AlphaFoldDB" id="A0A165BBB6"/>
<reference evidence="2 3" key="1">
    <citation type="journal article" date="2016" name="Mol. Biol. Evol.">
        <title>Comparative Genomics of Early-Diverging Mushroom-Forming Fungi Provides Insights into the Origins of Lignocellulose Decay Capabilities.</title>
        <authorList>
            <person name="Nagy L.G."/>
            <person name="Riley R."/>
            <person name="Tritt A."/>
            <person name="Adam C."/>
            <person name="Daum C."/>
            <person name="Floudas D."/>
            <person name="Sun H."/>
            <person name="Yadav J.S."/>
            <person name="Pangilinan J."/>
            <person name="Larsson K.H."/>
            <person name="Matsuura K."/>
            <person name="Barry K."/>
            <person name="Labutti K."/>
            <person name="Kuo R."/>
            <person name="Ohm R.A."/>
            <person name="Bhattacharya S.S."/>
            <person name="Shirouzu T."/>
            <person name="Yoshinaga Y."/>
            <person name="Martin F.M."/>
            <person name="Grigoriev I.V."/>
            <person name="Hibbett D.S."/>
        </authorList>
    </citation>
    <scope>NUCLEOTIDE SEQUENCE [LARGE SCALE GENOMIC DNA]</scope>
    <source>
        <strain evidence="2 3">HHB12029</strain>
    </source>
</reference>
<evidence type="ECO:0000313" key="2">
    <source>
        <dbReference type="EMBL" id="KZV80250.1"/>
    </source>
</evidence>
<accession>A0A165BBB6</accession>
<proteinExistence type="predicted"/>
<keyword evidence="3" id="KW-1185">Reference proteome</keyword>
<feature type="compositionally biased region" description="Basic and acidic residues" evidence="1">
    <location>
        <begin position="31"/>
        <end position="40"/>
    </location>
</feature>
<protein>
    <submittedName>
        <fullName evidence="2">Uncharacterized protein</fullName>
    </submittedName>
</protein>
<organism evidence="2 3">
    <name type="scientific">Exidia glandulosa HHB12029</name>
    <dbReference type="NCBI Taxonomy" id="1314781"/>
    <lineage>
        <taxon>Eukaryota</taxon>
        <taxon>Fungi</taxon>
        <taxon>Dikarya</taxon>
        <taxon>Basidiomycota</taxon>
        <taxon>Agaricomycotina</taxon>
        <taxon>Agaricomycetes</taxon>
        <taxon>Auriculariales</taxon>
        <taxon>Exidiaceae</taxon>
        <taxon>Exidia</taxon>
    </lineage>
</organism>
<dbReference type="InParanoid" id="A0A165BBB6"/>